<keyword evidence="10" id="KW-1185">Reference proteome</keyword>
<dbReference type="Pfam" id="PF13370">
    <property type="entry name" value="Fer4_13"/>
    <property type="match status" value="1"/>
</dbReference>
<dbReference type="Proteomes" id="UP001501598">
    <property type="component" value="Unassembled WGS sequence"/>
</dbReference>
<evidence type="ECO:0000256" key="7">
    <source>
        <dbReference type="ARBA" id="ARBA00023291"/>
    </source>
</evidence>
<evidence type="ECO:0000256" key="2">
    <source>
        <dbReference type="ARBA" id="ARBA00022448"/>
    </source>
</evidence>
<keyword evidence="5 8" id="KW-0408">Iron</keyword>
<evidence type="ECO:0000256" key="3">
    <source>
        <dbReference type="ARBA" id="ARBA00022723"/>
    </source>
</evidence>
<keyword evidence="6 8" id="KW-0411">Iron-sulfur</keyword>
<keyword evidence="3 8" id="KW-0479">Metal-binding</keyword>
<dbReference type="PRINTS" id="PR00352">
    <property type="entry name" value="3FE4SFRDOXIN"/>
</dbReference>
<evidence type="ECO:0000256" key="8">
    <source>
        <dbReference type="RuleBase" id="RU368020"/>
    </source>
</evidence>
<dbReference type="PANTHER" id="PTHR36923">
    <property type="entry name" value="FERREDOXIN"/>
    <property type="match status" value="1"/>
</dbReference>
<sequence length="63" mass="6704">MKIVVDRSLCTSLGVCESLAPDHFEVDDEAELVVLEENVSEDDLDAVEAAVSGCPTAALRLVD</sequence>
<dbReference type="InterPro" id="IPR001080">
    <property type="entry name" value="3Fe4S_ferredoxin"/>
</dbReference>
<dbReference type="InterPro" id="IPR051269">
    <property type="entry name" value="Fe-S_cluster_ET"/>
</dbReference>
<keyword evidence="7" id="KW-0003">3Fe-4S</keyword>
<evidence type="ECO:0000256" key="6">
    <source>
        <dbReference type="ARBA" id="ARBA00023014"/>
    </source>
</evidence>
<comment type="function">
    <text evidence="8">Ferredoxins are iron-sulfur proteins that transfer electrons in a wide variety of metabolic reactions.</text>
</comment>
<protein>
    <recommendedName>
        <fullName evidence="8">Ferredoxin</fullName>
    </recommendedName>
</protein>
<evidence type="ECO:0000256" key="1">
    <source>
        <dbReference type="ARBA" id="ARBA00001927"/>
    </source>
</evidence>
<proteinExistence type="predicted"/>
<gene>
    <name evidence="9" type="ORF">GCM10023175_28860</name>
</gene>
<name>A0ABP8RSD2_9PSEU</name>
<dbReference type="Gene3D" id="3.30.70.20">
    <property type="match status" value="1"/>
</dbReference>
<comment type="caution">
    <text evidence="9">The sequence shown here is derived from an EMBL/GenBank/DDBJ whole genome shotgun (WGS) entry which is preliminary data.</text>
</comment>
<evidence type="ECO:0000256" key="4">
    <source>
        <dbReference type="ARBA" id="ARBA00022982"/>
    </source>
</evidence>
<accession>A0ABP8RSD2</accession>
<dbReference type="EMBL" id="BAABGT010000032">
    <property type="protein sequence ID" value="GAA4546509.1"/>
    <property type="molecule type" value="Genomic_DNA"/>
</dbReference>
<keyword evidence="2 8" id="KW-0813">Transport</keyword>
<evidence type="ECO:0000313" key="9">
    <source>
        <dbReference type="EMBL" id="GAA4546509.1"/>
    </source>
</evidence>
<comment type="cofactor">
    <cofactor evidence="1">
        <name>[3Fe-4S] cluster</name>
        <dbReference type="ChEBI" id="CHEBI:21137"/>
    </cofactor>
</comment>
<keyword evidence="4 8" id="KW-0249">Electron transport</keyword>
<dbReference type="PANTHER" id="PTHR36923:SF3">
    <property type="entry name" value="FERREDOXIN"/>
    <property type="match status" value="1"/>
</dbReference>
<dbReference type="RefSeq" id="WP_345417390.1">
    <property type="nucleotide sequence ID" value="NZ_BAABGT010000032.1"/>
</dbReference>
<organism evidence="9 10">
    <name type="scientific">Pseudonocardia xishanensis</name>
    <dbReference type="NCBI Taxonomy" id="630995"/>
    <lineage>
        <taxon>Bacteria</taxon>
        <taxon>Bacillati</taxon>
        <taxon>Actinomycetota</taxon>
        <taxon>Actinomycetes</taxon>
        <taxon>Pseudonocardiales</taxon>
        <taxon>Pseudonocardiaceae</taxon>
        <taxon>Pseudonocardia</taxon>
    </lineage>
</organism>
<evidence type="ECO:0000313" key="10">
    <source>
        <dbReference type="Proteomes" id="UP001501598"/>
    </source>
</evidence>
<dbReference type="SUPFAM" id="SSF54862">
    <property type="entry name" value="4Fe-4S ferredoxins"/>
    <property type="match status" value="1"/>
</dbReference>
<reference evidence="10" key="1">
    <citation type="journal article" date="2019" name="Int. J. Syst. Evol. Microbiol.">
        <title>The Global Catalogue of Microorganisms (GCM) 10K type strain sequencing project: providing services to taxonomists for standard genome sequencing and annotation.</title>
        <authorList>
            <consortium name="The Broad Institute Genomics Platform"/>
            <consortium name="The Broad Institute Genome Sequencing Center for Infectious Disease"/>
            <person name="Wu L."/>
            <person name="Ma J."/>
        </authorList>
    </citation>
    <scope>NUCLEOTIDE SEQUENCE [LARGE SCALE GENOMIC DNA]</scope>
    <source>
        <strain evidence="10">JCM 17906</strain>
    </source>
</reference>
<evidence type="ECO:0000256" key="5">
    <source>
        <dbReference type="ARBA" id="ARBA00023004"/>
    </source>
</evidence>